<protein>
    <submittedName>
        <fullName evidence="1">Uncharacterized protein</fullName>
    </submittedName>
</protein>
<keyword evidence="2" id="KW-1185">Reference proteome</keyword>
<gene>
    <name evidence="1" type="ORF">G5I_09383</name>
</gene>
<dbReference type="InParanoid" id="F4WU28"/>
<evidence type="ECO:0000313" key="2">
    <source>
        <dbReference type="Proteomes" id="UP000007755"/>
    </source>
</evidence>
<sequence length="132" mass="15124">MMPISFENLFKILSGIQKSLTLCKNREKKLQVQESKSIWRIRDEFVKNHGELNSVVAMQAMMQNVYTYMASVVLSRPSGFNMKINPRKLSLYMSANCLTSLVFSIRLTSSKVVQYVRECTEQKDSSEKTAQG</sequence>
<accession>F4WU28</accession>
<organism evidence="2">
    <name type="scientific">Acromyrmex echinatior</name>
    <name type="common">Panamanian leafcutter ant</name>
    <name type="synonym">Acromyrmex octospinosus echinatior</name>
    <dbReference type="NCBI Taxonomy" id="103372"/>
    <lineage>
        <taxon>Eukaryota</taxon>
        <taxon>Metazoa</taxon>
        <taxon>Ecdysozoa</taxon>
        <taxon>Arthropoda</taxon>
        <taxon>Hexapoda</taxon>
        <taxon>Insecta</taxon>
        <taxon>Pterygota</taxon>
        <taxon>Neoptera</taxon>
        <taxon>Endopterygota</taxon>
        <taxon>Hymenoptera</taxon>
        <taxon>Apocrita</taxon>
        <taxon>Aculeata</taxon>
        <taxon>Formicoidea</taxon>
        <taxon>Formicidae</taxon>
        <taxon>Myrmicinae</taxon>
        <taxon>Acromyrmex</taxon>
    </lineage>
</organism>
<evidence type="ECO:0000313" key="1">
    <source>
        <dbReference type="EMBL" id="EGI62292.1"/>
    </source>
</evidence>
<dbReference type="STRING" id="103372.F4WU28"/>
<dbReference type="Proteomes" id="UP000007755">
    <property type="component" value="Unassembled WGS sequence"/>
</dbReference>
<proteinExistence type="predicted"/>
<name>F4WU28_ACREC</name>
<dbReference type="EMBL" id="GL888348">
    <property type="protein sequence ID" value="EGI62292.1"/>
    <property type="molecule type" value="Genomic_DNA"/>
</dbReference>
<dbReference type="AlphaFoldDB" id="F4WU28"/>
<reference evidence="1" key="1">
    <citation type="submission" date="2011-02" db="EMBL/GenBank/DDBJ databases">
        <title>The genome of the leaf-cutting ant Acromyrmex echinatior suggests key adaptations to social evolution and fungus farming.</title>
        <authorList>
            <person name="Nygaard S."/>
            <person name="Zhang G."/>
        </authorList>
    </citation>
    <scope>NUCLEOTIDE SEQUENCE</scope>
</reference>